<dbReference type="Proteomes" id="UP000475532">
    <property type="component" value="Unassembled WGS sequence"/>
</dbReference>
<feature type="transmembrane region" description="Helical" evidence="1">
    <location>
        <begin position="12"/>
        <end position="30"/>
    </location>
</feature>
<organism evidence="2 3">
    <name type="scientific">Actinomadura bangladeshensis</name>
    <dbReference type="NCBI Taxonomy" id="453573"/>
    <lineage>
        <taxon>Bacteria</taxon>
        <taxon>Bacillati</taxon>
        <taxon>Actinomycetota</taxon>
        <taxon>Actinomycetes</taxon>
        <taxon>Streptosporangiales</taxon>
        <taxon>Thermomonosporaceae</taxon>
        <taxon>Actinomadura</taxon>
    </lineage>
</organism>
<dbReference type="RefSeq" id="WP_163054401.1">
    <property type="nucleotide sequence ID" value="NZ_JAAGLI010000213.1"/>
</dbReference>
<keyword evidence="1" id="KW-0472">Membrane</keyword>
<comment type="caution">
    <text evidence="2">The sequence shown here is derived from an EMBL/GenBank/DDBJ whole genome shotgun (WGS) entry which is preliminary data.</text>
</comment>
<evidence type="ECO:0000313" key="2">
    <source>
        <dbReference type="EMBL" id="NEA22623.1"/>
    </source>
</evidence>
<keyword evidence="1" id="KW-1133">Transmembrane helix</keyword>
<dbReference type="SUPFAM" id="SSF57938">
    <property type="entry name" value="DnaJ/Hsp40 cysteine-rich domain"/>
    <property type="match status" value="1"/>
</dbReference>
<reference evidence="2 3" key="1">
    <citation type="submission" date="2020-01" db="EMBL/GenBank/DDBJ databases">
        <title>Insect and environment-associated Actinomycetes.</title>
        <authorList>
            <person name="Currrie C."/>
            <person name="Chevrette M."/>
            <person name="Carlson C."/>
            <person name="Stubbendieck R."/>
            <person name="Wendt-Pienkowski E."/>
        </authorList>
    </citation>
    <scope>NUCLEOTIDE SEQUENCE [LARGE SCALE GENOMIC DNA]</scope>
    <source>
        <strain evidence="2 3">SID10258</strain>
    </source>
</reference>
<name>A0A6L9QD81_9ACTN</name>
<sequence>MNALAGADQGSPLIGGLLFGAIILGLLVWWRIDVRTRPWLPCRTCHGSPRRPSAFREKAWGACPACGGTGRRPRSITRRRDT</sequence>
<dbReference type="AlphaFoldDB" id="A0A6L9QD81"/>
<protein>
    <submittedName>
        <fullName evidence="2">Uncharacterized protein</fullName>
    </submittedName>
</protein>
<evidence type="ECO:0000256" key="1">
    <source>
        <dbReference type="SAM" id="Phobius"/>
    </source>
</evidence>
<keyword evidence="1" id="KW-0812">Transmembrane</keyword>
<proteinExistence type="predicted"/>
<accession>A0A6L9QD81</accession>
<evidence type="ECO:0000313" key="3">
    <source>
        <dbReference type="Proteomes" id="UP000475532"/>
    </source>
</evidence>
<dbReference type="InterPro" id="IPR036410">
    <property type="entry name" value="HSP_DnaJ_Cys-rich_dom_sf"/>
</dbReference>
<gene>
    <name evidence="2" type="ORF">G3I70_08975</name>
</gene>
<dbReference type="EMBL" id="JAAGLI010000213">
    <property type="protein sequence ID" value="NEA22623.1"/>
    <property type="molecule type" value="Genomic_DNA"/>
</dbReference>